<dbReference type="EMBL" id="JASHIF010000021">
    <property type="protein sequence ID" value="MDI9861701.1"/>
    <property type="molecule type" value="Genomic_DNA"/>
</dbReference>
<keyword evidence="1" id="KW-0732">Signal</keyword>
<dbReference type="PROSITE" id="PS51257">
    <property type="entry name" value="PROKAR_LIPOPROTEIN"/>
    <property type="match status" value="1"/>
</dbReference>
<feature type="chain" id="PRO_5045210849" evidence="1">
    <location>
        <begin position="35"/>
        <end position="130"/>
    </location>
</feature>
<proteinExistence type="predicted"/>
<accession>A0ABT6YEX3</accession>
<keyword evidence="3" id="KW-1185">Reference proteome</keyword>
<sequence>MKNVLSSYPFIPKSKLYKCRLFLLLIALSVSGLSCSNQMFPDTFIALNPDKDYKPTSADSVQLYVTQLPSKPYHEIGILYISTRTNRYDAGVVNQNLAILKKVAAKHGADAIIRLDVTDFNIKGVAVSWK</sequence>
<name>A0ABT6YEX3_9BACT</name>
<reference evidence="2 3" key="1">
    <citation type="submission" date="2023-05" db="EMBL/GenBank/DDBJ databases">
        <title>Novel species of genus Flectobacillus isolated from stream in China.</title>
        <authorList>
            <person name="Lu H."/>
        </authorList>
    </citation>
    <scope>NUCLEOTIDE SEQUENCE [LARGE SCALE GENOMIC DNA]</scope>
    <source>
        <strain evidence="2 3">KCTC 42575</strain>
    </source>
</reference>
<comment type="caution">
    <text evidence="2">The sequence shown here is derived from an EMBL/GenBank/DDBJ whole genome shotgun (WGS) entry which is preliminary data.</text>
</comment>
<protein>
    <submittedName>
        <fullName evidence="2">Uncharacterized protein</fullName>
    </submittedName>
</protein>
<organism evidence="2 3">
    <name type="scientific">Flectobacillus roseus</name>
    <dbReference type="NCBI Taxonomy" id="502259"/>
    <lineage>
        <taxon>Bacteria</taxon>
        <taxon>Pseudomonadati</taxon>
        <taxon>Bacteroidota</taxon>
        <taxon>Cytophagia</taxon>
        <taxon>Cytophagales</taxon>
        <taxon>Flectobacillaceae</taxon>
        <taxon>Flectobacillus</taxon>
    </lineage>
</organism>
<evidence type="ECO:0000256" key="1">
    <source>
        <dbReference type="SAM" id="SignalP"/>
    </source>
</evidence>
<evidence type="ECO:0000313" key="3">
    <source>
        <dbReference type="Proteomes" id="UP001236507"/>
    </source>
</evidence>
<feature type="signal peptide" evidence="1">
    <location>
        <begin position="1"/>
        <end position="34"/>
    </location>
</feature>
<evidence type="ECO:0000313" key="2">
    <source>
        <dbReference type="EMBL" id="MDI9861701.1"/>
    </source>
</evidence>
<gene>
    <name evidence="2" type="ORF">QM524_20945</name>
</gene>
<dbReference type="RefSeq" id="WP_283346065.1">
    <property type="nucleotide sequence ID" value="NZ_JASHIF010000021.1"/>
</dbReference>
<dbReference type="Proteomes" id="UP001236507">
    <property type="component" value="Unassembled WGS sequence"/>
</dbReference>